<comment type="function">
    <text evidence="7">Decapping enzyme for NAD-capped RNAs: specifically hydrolyzes the nicotinamide adenine dinucleotide (NAD) cap from a subset of RNAs by removing the entire NAD moiety from the 5'-end of an NAD-capped RNA.</text>
</comment>
<organism evidence="9 10">
    <name type="scientific">Scheffersomyces spartinae</name>
    <dbReference type="NCBI Taxonomy" id="45513"/>
    <lineage>
        <taxon>Eukaryota</taxon>
        <taxon>Fungi</taxon>
        <taxon>Dikarya</taxon>
        <taxon>Ascomycota</taxon>
        <taxon>Saccharomycotina</taxon>
        <taxon>Pichiomycetes</taxon>
        <taxon>Debaryomycetaceae</taxon>
        <taxon>Scheffersomyces</taxon>
    </lineage>
</organism>
<dbReference type="OrthoDB" id="5853397at2759"/>
<evidence type="ECO:0000256" key="7">
    <source>
        <dbReference type="RuleBase" id="RU367113"/>
    </source>
</evidence>
<comment type="similarity">
    <text evidence="2 7">Belongs to the DXO/Dom3Z family.</text>
</comment>
<evidence type="ECO:0000256" key="5">
    <source>
        <dbReference type="ARBA" id="ARBA00044692"/>
    </source>
</evidence>
<keyword evidence="7" id="KW-0378">Hydrolase</keyword>
<evidence type="ECO:0000256" key="3">
    <source>
        <dbReference type="ARBA" id="ARBA00022722"/>
    </source>
</evidence>
<comment type="catalytic activity">
    <reaction evidence="6">
        <text>a 5'-end NAD(+)-phospho-ribonucleoside in mRNA + H2O = a 5'-end phospho-ribonucleoside in mRNA + NAD(+) + H(+)</text>
        <dbReference type="Rhea" id="RHEA:60880"/>
        <dbReference type="Rhea" id="RHEA-COMP:15692"/>
        <dbReference type="Rhea" id="RHEA-COMP:15698"/>
        <dbReference type="ChEBI" id="CHEBI:15377"/>
        <dbReference type="ChEBI" id="CHEBI:15378"/>
        <dbReference type="ChEBI" id="CHEBI:57540"/>
        <dbReference type="ChEBI" id="CHEBI:138282"/>
        <dbReference type="ChEBI" id="CHEBI:144029"/>
    </reaction>
    <physiologicalReaction direction="left-to-right" evidence="6">
        <dbReference type="Rhea" id="RHEA:60881"/>
    </physiologicalReaction>
</comment>
<comment type="catalytic activity">
    <reaction evidence="5">
        <text>a 5'-end triphospho-ribonucleoside in mRNA + H2O = a 5'-end phospho-ribonucleoside in mRNA + diphosphate + H(+)</text>
        <dbReference type="Rhea" id="RHEA:78683"/>
        <dbReference type="Rhea" id="RHEA-COMP:15692"/>
        <dbReference type="Rhea" id="RHEA-COMP:17164"/>
        <dbReference type="ChEBI" id="CHEBI:15377"/>
        <dbReference type="ChEBI" id="CHEBI:15378"/>
        <dbReference type="ChEBI" id="CHEBI:33019"/>
        <dbReference type="ChEBI" id="CHEBI:138282"/>
        <dbReference type="ChEBI" id="CHEBI:167618"/>
    </reaction>
    <physiologicalReaction direction="left-to-right" evidence="5">
        <dbReference type="Rhea" id="RHEA:78684"/>
    </physiologicalReaction>
</comment>
<feature type="domain" description="RAI1-like" evidence="8">
    <location>
        <begin position="16"/>
        <end position="382"/>
    </location>
</feature>
<dbReference type="PANTHER" id="PTHR12395">
    <property type="entry name" value="DOM-3 RELATED"/>
    <property type="match status" value="1"/>
</dbReference>
<dbReference type="GO" id="GO:0005829">
    <property type="term" value="C:cytosol"/>
    <property type="evidence" value="ECO:0007669"/>
    <property type="project" value="TreeGrafter"/>
</dbReference>
<dbReference type="GO" id="GO:0004519">
    <property type="term" value="F:endonuclease activity"/>
    <property type="evidence" value="ECO:0007669"/>
    <property type="project" value="UniProtKB-KW"/>
</dbReference>
<keyword evidence="7" id="KW-0694">RNA-binding</keyword>
<dbReference type="Pfam" id="PF08652">
    <property type="entry name" value="RAI1"/>
    <property type="match status" value="1"/>
</dbReference>
<keyword evidence="7" id="KW-0547">Nucleotide-binding</keyword>
<proteinExistence type="inferred from homology"/>
<dbReference type="GO" id="GO:0003723">
    <property type="term" value="F:RNA binding"/>
    <property type="evidence" value="ECO:0007669"/>
    <property type="project" value="UniProtKB-KW"/>
</dbReference>
<dbReference type="InterPro" id="IPR013961">
    <property type="entry name" value="RAI1"/>
</dbReference>
<dbReference type="PANTHER" id="PTHR12395:SF9">
    <property type="entry name" value="DECAPPING AND EXORIBONUCLEASE PROTEIN"/>
    <property type="match status" value="1"/>
</dbReference>
<keyword evidence="9" id="KW-0255">Endonuclease</keyword>
<dbReference type="RefSeq" id="XP_043049504.1">
    <property type="nucleotide sequence ID" value="XM_043195799.1"/>
</dbReference>
<comment type="catalytic activity">
    <reaction evidence="4">
        <text>a 5'-end (N(7)-methyl 5'-triphosphoguanosine)-ribonucleoside-ribonucleotide in mRNA + H2O = a (N(7)-methyl 5'-triphosphoguanosine)-nucleoside + a 5'-end phospho-ribonucleoside in mRNA + H(+)</text>
        <dbReference type="Rhea" id="RHEA:66928"/>
        <dbReference type="Rhea" id="RHEA-COMP:15692"/>
        <dbReference type="Rhea" id="RHEA-COMP:17313"/>
        <dbReference type="ChEBI" id="CHEBI:15377"/>
        <dbReference type="ChEBI" id="CHEBI:15378"/>
        <dbReference type="ChEBI" id="CHEBI:138282"/>
        <dbReference type="ChEBI" id="CHEBI:172876"/>
        <dbReference type="ChEBI" id="CHEBI:172877"/>
    </reaction>
    <physiologicalReaction direction="left-to-right" evidence="4">
        <dbReference type="Rhea" id="RHEA:66929"/>
    </physiologicalReaction>
</comment>
<dbReference type="GO" id="GO:0000166">
    <property type="term" value="F:nucleotide binding"/>
    <property type="evidence" value="ECO:0007669"/>
    <property type="project" value="UniProtKB-KW"/>
</dbReference>
<dbReference type="AlphaFoldDB" id="A0A9P7V9V4"/>
<dbReference type="GO" id="GO:0000956">
    <property type="term" value="P:nuclear-transcribed mRNA catabolic process"/>
    <property type="evidence" value="ECO:0007669"/>
    <property type="project" value="TreeGrafter"/>
</dbReference>
<dbReference type="GO" id="GO:0046872">
    <property type="term" value="F:metal ion binding"/>
    <property type="evidence" value="ECO:0007669"/>
    <property type="project" value="UniProtKB-KW"/>
</dbReference>
<evidence type="ECO:0000313" key="10">
    <source>
        <dbReference type="Proteomes" id="UP000790833"/>
    </source>
</evidence>
<keyword evidence="3 7" id="KW-0540">Nuclease</keyword>
<dbReference type="InterPro" id="IPR039039">
    <property type="entry name" value="RAI1-like_fam"/>
</dbReference>
<name>A0A9P7V9V4_9ASCO</name>
<comment type="cofactor">
    <cofactor evidence="1 7">
        <name>a divalent metal cation</name>
        <dbReference type="ChEBI" id="CHEBI:60240"/>
    </cofactor>
</comment>
<evidence type="ECO:0000259" key="8">
    <source>
        <dbReference type="Pfam" id="PF08652"/>
    </source>
</evidence>
<dbReference type="EMBL" id="JAHMUF010000009">
    <property type="protein sequence ID" value="KAG7193957.1"/>
    <property type="molecule type" value="Genomic_DNA"/>
</dbReference>
<evidence type="ECO:0000313" key="9">
    <source>
        <dbReference type="EMBL" id="KAG7193957.1"/>
    </source>
</evidence>
<dbReference type="GO" id="GO:0034353">
    <property type="term" value="F:mRNA 5'-diphosphatase activity"/>
    <property type="evidence" value="ECO:0007669"/>
    <property type="project" value="TreeGrafter"/>
</dbReference>
<dbReference type="GO" id="GO:0110155">
    <property type="term" value="P:NAD-cap decapping"/>
    <property type="evidence" value="ECO:0007669"/>
    <property type="project" value="TreeGrafter"/>
</dbReference>
<evidence type="ECO:0000256" key="4">
    <source>
        <dbReference type="ARBA" id="ARBA00044676"/>
    </source>
</evidence>
<protein>
    <recommendedName>
        <fullName evidence="7">Decapping nuclease</fullName>
        <ecNumber evidence="7">3.6.1.-</ecNumber>
    </recommendedName>
</protein>
<dbReference type="EC" id="3.6.1.-" evidence="7"/>
<dbReference type="GeneID" id="66118530"/>
<keyword evidence="7" id="KW-0539">Nucleus</keyword>
<evidence type="ECO:0000256" key="2">
    <source>
        <dbReference type="ARBA" id="ARBA00006562"/>
    </source>
</evidence>
<accession>A0A9P7V9V4</accession>
<evidence type="ECO:0000256" key="1">
    <source>
        <dbReference type="ARBA" id="ARBA00001968"/>
    </source>
</evidence>
<reference evidence="9" key="1">
    <citation type="submission" date="2021-03" db="EMBL/GenBank/DDBJ databases">
        <authorList>
            <person name="Palmer J.M."/>
        </authorList>
    </citation>
    <scope>NUCLEOTIDE SEQUENCE</scope>
    <source>
        <strain evidence="9">ARV_011</strain>
    </source>
</reference>
<gene>
    <name evidence="9" type="primary">RAI1_2</name>
    <name evidence="9" type="ORF">KQ657_005156</name>
</gene>
<keyword evidence="7" id="KW-0479">Metal-binding</keyword>
<dbReference type="Proteomes" id="UP000790833">
    <property type="component" value="Unassembled WGS sequence"/>
</dbReference>
<evidence type="ECO:0000256" key="6">
    <source>
        <dbReference type="ARBA" id="ARBA00048124"/>
    </source>
</evidence>
<comment type="caution">
    <text evidence="9">The sequence shown here is derived from an EMBL/GenBank/DDBJ whole genome shotgun (WGS) entry which is preliminary data.</text>
</comment>
<comment type="subcellular location">
    <subcellularLocation>
        <location evidence="7">Nucleus</location>
    </subcellularLocation>
</comment>
<sequence>MSVLPFSSRSQTTALKQPKQLFCYARDIDNKFLFDEEEVRKNHVKYYYLPDSELDRGIDLSAGIAKFQKIPLEDNLAQFDQFLIALEQWEQHEQKKVDVDVIAFRGVMRKLMTAIYDGDNNNEQDDEYTCSVVGFDGQVFIAENAEYESKRLQRERSAPPDEYRAKCEYSGYKFETIATMDKPWSETTRTELSQRYQKQVNNYEQYLVGVRTGIHDIKVLMGAEVDCVWDYMPSEKGFKQVLDHYVELKTSRTIETPKQMLQFETKLFRTWAQCFLIGVKKIVYGFRDAKLVLRTVESYLTEEVPKMIKENPVNKNPVHKRVNCMQALKWYGSILSWLKQEVSDGKSYLLVIDQGRQQLRLESASDEQNAQLRSGQLLTERFINWRQNTSRTQPDN</sequence>
<keyword evidence="10" id="KW-1185">Reference proteome</keyword>
<dbReference type="GO" id="GO:0005634">
    <property type="term" value="C:nucleus"/>
    <property type="evidence" value="ECO:0007669"/>
    <property type="project" value="UniProtKB-SubCell"/>
</dbReference>